<sequence>MKPQLTKRYLTLAILAGIASTSSSIFAAEQDDQAQEMENIVVKGFRQSLLKNRDVKRDSLMVQDSIVAEDIADFPDLNLAESLQRVPGVTITREGGEGRQISLRGLGPDFTRVELNGLDVLATSGSSMDSRGQANRSRGFDFNVFASELFSQIDVKKSFSASMEEGGIGGTVALRPSKPFDYDGLKGAISAQVGSNSMAHGTSPRLAGLISNTWDNFGALFSLAYSKRDTMEQGTNTYRWRPLDGAGSDLSALDQATQDKVANKELRFARGNRYSAWENEQERLGVTSALQYKASNNLSFDLDILYAELNNDKNEHHIATRGAGLSGLGGSTTAGGQTVGGAVVNELRYNENGEAVYTDISNATLATESRVQQMDTTFSQVSFLTNWQLSESTALKLLLGHSENEFTIPVSDKVFYEGFGRVTSDYVQDRFYAKHTYDFDTAAIDNWKMHEFDLDESEQNSNYDTIKLSFNTFVGDTGELKYGVLNKKFSSDGKEYQVKDALKGELESGAIDNSLDASFFSVYSGHDKANWAAANVGKAQDYFAVNPALTEQDLQINSIYDLTEETRAAWLEYQWQNELFGGNVGVRYVKTDITSTGYISTGSDNVETQVEQDYAELLPSLNVVWYVAEGVQVRGSISKNLTRPSLASLAISGSVNTDKLELSSGNPGLSPYESINYDTAIEWYIDDTGFITAGLFYKDIDNFVIGSSTKMPYGQTGFSEALLAPGQTAATEFTYYTSVNGEKTSIQGLELGGQLDFTFLPAPFNNMGVIANYTYADGDMDYYDGDEYFATKAFPGLSEHSANATLYYETEQWGMRVSSSYRSEYLTEIASPSDSDQDEAGFHGTTYVDFSAFYNISEKLKVTFEAVNLTNQREEQYSDSDDRLYNTTEFGSTYYVGVNYQL</sequence>
<dbReference type="Gene3D" id="2.170.130.10">
    <property type="entry name" value="TonB-dependent receptor, plug domain"/>
    <property type="match status" value="1"/>
</dbReference>
<dbReference type="NCBIfam" id="TIGR01782">
    <property type="entry name" value="TonB-Xanth-Caul"/>
    <property type="match status" value="1"/>
</dbReference>
<comment type="similarity">
    <text evidence="4">Belongs to the TonB-dependent receptor family.</text>
</comment>
<feature type="domain" description="TonB-dependent receptor plug" evidence="7">
    <location>
        <begin position="57"/>
        <end position="171"/>
    </location>
</feature>
<evidence type="ECO:0000256" key="2">
    <source>
        <dbReference type="ARBA" id="ARBA00023136"/>
    </source>
</evidence>
<comment type="subcellular location">
    <subcellularLocation>
        <location evidence="1 4">Cell outer membrane</location>
    </subcellularLocation>
</comment>
<dbReference type="InterPro" id="IPR012910">
    <property type="entry name" value="Plug_dom"/>
</dbReference>
<dbReference type="SUPFAM" id="SSF56935">
    <property type="entry name" value="Porins"/>
    <property type="match status" value="1"/>
</dbReference>
<dbReference type="PANTHER" id="PTHR40980:SF3">
    <property type="entry name" value="TONB-DEPENDENT RECEPTOR-LIKE BETA-BARREL DOMAIN-CONTAINING PROTEIN"/>
    <property type="match status" value="1"/>
</dbReference>
<keyword evidence="8" id="KW-0675">Receptor</keyword>
<dbReference type="RefSeq" id="WP_304181242.1">
    <property type="nucleotide sequence ID" value="NZ_DRGM01000079.1"/>
</dbReference>
<evidence type="ECO:0000256" key="1">
    <source>
        <dbReference type="ARBA" id="ARBA00004442"/>
    </source>
</evidence>
<dbReference type="InterPro" id="IPR036942">
    <property type="entry name" value="Beta-barrel_TonB_sf"/>
</dbReference>
<accession>A0A7V1CXQ2</accession>
<evidence type="ECO:0000259" key="7">
    <source>
        <dbReference type="Pfam" id="PF07715"/>
    </source>
</evidence>
<dbReference type="EMBL" id="DRGM01000079">
    <property type="protein sequence ID" value="HEA16261.1"/>
    <property type="molecule type" value="Genomic_DNA"/>
</dbReference>
<dbReference type="PANTHER" id="PTHR40980">
    <property type="entry name" value="PLUG DOMAIN-CONTAINING PROTEIN"/>
    <property type="match status" value="1"/>
</dbReference>
<reference evidence="8" key="1">
    <citation type="journal article" date="2020" name="mSystems">
        <title>Genome- and Community-Level Interaction Insights into Carbon Utilization and Element Cycling Functions of Hydrothermarchaeota in Hydrothermal Sediment.</title>
        <authorList>
            <person name="Zhou Z."/>
            <person name="Liu Y."/>
            <person name="Xu W."/>
            <person name="Pan J."/>
            <person name="Luo Z.H."/>
            <person name="Li M."/>
        </authorList>
    </citation>
    <scope>NUCLEOTIDE SEQUENCE [LARGE SCALE GENOMIC DNA]</scope>
    <source>
        <strain evidence="8">HyVt-346</strain>
    </source>
</reference>
<dbReference type="Gene3D" id="2.40.170.20">
    <property type="entry name" value="TonB-dependent receptor, beta-barrel domain"/>
    <property type="match status" value="1"/>
</dbReference>
<dbReference type="Pfam" id="PF07715">
    <property type="entry name" value="Plug"/>
    <property type="match status" value="1"/>
</dbReference>
<feature type="chain" id="PRO_5031544645" evidence="5">
    <location>
        <begin position="28"/>
        <end position="902"/>
    </location>
</feature>
<dbReference type="AlphaFoldDB" id="A0A7V1CXQ2"/>
<evidence type="ECO:0000259" key="6">
    <source>
        <dbReference type="Pfam" id="PF00593"/>
    </source>
</evidence>
<keyword evidence="3" id="KW-0998">Cell outer membrane</keyword>
<proteinExistence type="inferred from homology"/>
<keyword evidence="5" id="KW-0732">Signal</keyword>
<dbReference type="GO" id="GO:0009279">
    <property type="term" value="C:cell outer membrane"/>
    <property type="evidence" value="ECO:0007669"/>
    <property type="project" value="UniProtKB-SubCell"/>
</dbReference>
<evidence type="ECO:0000256" key="3">
    <source>
        <dbReference type="ARBA" id="ARBA00023237"/>
    </source>
</evidence>
<dbReference type="Pfam" id="PF00593">
    <property type="entry name" value="TonB_dep_Rec_b-barrel"/>
    <property type="match status" value="1"/>
</dbReference>
<dbReference type="InterPro" id="IPR000531">
    <property type="entry name" value="Beta-barrel_TonB"/>
</dbReference>
<dbReference type="CDD" id="cd01347">
    <property type="entry name" value="ligand_gated_channel"/>
    <property type="match status" value="1"/>
</dbReference>
<comment type="caution">
    <text evidence="8">The sequence shown here is derived from an EMBL/GenBank/DDBJ whole genome shotgun (WGS) entry which is preliminary data.</text>
</comment>
<keyword evidence="4" id="KW-0798">TonB box</keyword>
<feature type="domain" description="TonB-dependent receptor-like beta-barrel" evidence="6">
    <location>
        <begin position="423"/>
        <end position="869"/>
    </location>
</feature>
<dbReference type="Proteomes" id="UP000886188">
    <property type="component" value="Unassembled WGS sequence"/>
</dbReference>
<name>A0A7V1CXQ2_9GAMM</name>
<gene>
    <name evidence="8" type="ORF">ENH88_07405</name>
</gene>
<evidence type="ECO:0000256" key="5">
    <source>
        <dbReference type="SAM" id="SignalP"/>
    </source>
</evidence>
<protein>
    <submittedName>
        <fullName evidence="8">TonB-dependent receptor</fullName>
    </submittedName>
</protein>
<keyword evidence="2 4" id="KW-0472">Membrane</keyword>
<feature type="signal peptide" evidence="5">
    <location>
        <begin position="1"/>
        <end position="27"/>
    </location>
</feature>
<organism evidence="8">
    <name type="scientific">Pseudoalteromonas prydzensis</name>
    <dbReference type="NCBI Taxonomy" id="182141"/>
    <lineage>
        <taxon>Bacteria</taxon>
        <taxon>Pseudomonadati</taxon>
        <taxon>Pseudomonadota</taxon>
        <taxon>Gammaproteobacteria</taxon>
        <taxon>Alteromonadales</taxon>
        <taxon>Pseudoalteromonadaceae</taxon>
        <taxon>Pseudoalteromonas</taxon>
    </lineage>
</organism>
<dbReference type="InterPro" id="IPR037066">
    <property type="entry name" value="Plug_dom_sf"/>
</dbReference>
<evidence type="ECO:0000256" key="4">
    <source>
        <dbReference type="RuleBase" id="RU003357"/>
    </source>
</evidence>
<evidence type="ECO:0000313" key="8">
    <source>
        <dbReference type="EMBL" id="HEA16261.1"/>
    </source>
</evidence>
<dbReference type="InterPro" id="IPR010104">
    <property type="entry name" value="TonB_rcpt_bac"/>
</dbReference>